<dbReference type="SUPFAM" id="SSF53098">
    <property type="entry name" value="Ribonuclease H-like"/>
    <property type="match status" value="1"/>
</dbReference>
<dbReference type="PDB" id="8IT0">
    <property type="method" value="EM"/>
    <property type="resolution" value="3.50 A"/>
    <property type="chains" value="A/E=1-507"/>
</dbReference>
<dbReference type="EMDB" id="EMD-36114"/>
<feature type="binding site" evidence="11">
    <location>
        <position position="507"/>
    </location>
    <ligand>
        <name>Mg(2+)</name>
        <dbReference type="ChEBI" id="CHEBI:18420"/>
        <label>3</label>
    </ligand>
</feature>
<protein>
    <recommendedName>
        <fullName evidence="13">Piwi domain-containing protein</fullName>
    </recommendedName>
</protein>
<dbReference type="PDB" id="9L9X">
    <property type="method" value="X-ray"/>
    <property type="resolution" value="6.70 A"/>
    <property type="chains" value="A=1-507"/>
</dbReference>
<proteinExistence type="evidence at protein level"/>
<evidence type="ECO:0007829" key="5">
    <source>
        <dbReference type="PDB" id="8ISY"/>
    </source>
</evidence>
<dbReference type="EMDB" id="EMD-36138"/>
<evidence type="ECO:0007829" key="10">
    <source>
        <dbReference type="PDB" id="8U7B"/>
    </source>
</evidence>
<dbReference type="CDD" id="cd04659">
    <property type="entry name" value="Piwi_piwi-like_ProArk"/>
    <property type="match status" value="1"/>
</dbReference>
<dbReference type="OrthoDB" id="530017at2"/>
<reference evidence="9 10" key="4">
    <citation type="journal article" date="2024" name="Nat. Commun.">
        <title>Nucleic acid mediated activation of a short prokaryotic Argonaute immune system.</title>
        <authorList>
            <person name="Kottur J."/>
            <person name="Malik R."/>
            <person name="Aggarwal A.K."/>
        </authorList>
    </citation>
    <scope>X-RAY CRYSTALLOGRAPHY (2.66 ANGSTROMS) IN COMPLEX WITH MN(2+)</scope>
</reference>
<feature type="binding site" evidence="3 4">
    <location>
        <position position="507"/>
    </location>
    <ligand>
        <name>Mg(2+)</name>
        <dbReference type="ChEBI" id="CHEBI:18420"/>
        <label>2</label>
    </ligand>
</feature>
<evidence type="ECO:0008006" key="13">
    <source>
        <dbReference type="Google" id="ProtNLM"/>
    </source>
</evidence>
<dbReference type="EMDB" id="EMD-36059"/>
<dbReference type="EMDB" id="EMD-36095"/>
<dbReference type="EMDB" id="EMD-35703"/>
<dbReference type="GO" id="GO:0003676">
    <property type="term" value="F:nucleic acid binding"/>
    <property type="evidence" value="ECO:0007669"/>
    <property type="project" value="InterPro"/>
</dbReference>
<keyword evidence="3 4" id="KW-0002">3D-structure</keyword>
<dbReference type="Proteomes" id="UP000199537">
    <property type="component" value="Unassembled WGS sequence"/>
</dbReference>
<dbReference type="PDB" id="8K9G">
    <property type="method" value="EM"/>
    <property type="resolution" value="3.49 A"/>
    <property type="chains" value="A/E=1-507"/>
</dbReference>
<organism evidence="1 2">
    <name type="scientific">Thermoflavifilum thermophilum</name>
    <dbReference type="NCBI Taxonomy" id="1393122"/>
    <lineage>
        <taxon>Bacteria</taxon>
        <taxon>Pseudomonadati</taxon>
        <taxon>Bacteroidota</taxon>
        <taxon>Chitinophagia</taxon>
        <taxon>Chitinophagales</taxon>
        <taxon>Chitinophagaceae</taxon>
        <taxon>Thermoflavifilum</taxon>
    </lineage>
</organism>
<dbReference type="Gene3D" id="3.40.50.2300">
    <property type="match status" value="1"/>
</dbReference>
<dbReference type="STRING" id="1393122.SAMN05660895_1671"/>
<dbReference type="InterPro" id="IPR036397">
    <property type="entry name" value="RNaseH_sf"/>
</dbReference>
<evidence type="ECO:0007829" key="3">
    <source>
        <dbReference type="PDB" id="8IFK"/>
    </source>
</evidence>
<dbReference type="PDB" id="8K34">
    <property type="method" value="EM"/>
    <property type="resolution" value="2.81 A"/>
    <property type="chains" value="B=1-507"/>
</dbReference>
<keyword evidence="2" id="KW-1185">Reference proteome</keyword>
<dbReference type="PDB" id="8Z92">
    <property type="method" value="X-ray"/>
    <property type="resolution" value="3.85 A"/>
    <property type="chains" value="A/B=1-507"/>
</dbReference>
<feature type="binding site" evidence="4">
    <location>
        <position position="468"/>
    </location>
    <ligand>
        <name>Mg(2+)</name>
        <dbReference type="ChEBI" id="CHEBI:18420"/>
        <label>2</label>
    </ligand>
</feature>
<evidence type="ECO:0007829" key="4">
    <source>
        <dbReference type="PDB" id="8IFL"/>
    </source>
</evidence>
<dbReference type="PDB" id="8J9G">
    <property type="method" value="EM"/>
    <property type="resolution" value="3.50 A"/>
    <property type="chains" value="A=1-507"/>
</dbReference>
<dbReference type="Gene3D" id="3.30.420.10">
    <property type="entry name" value="Ribonuclease H-like superfamily/Ribonuclease H"/>
    <property type="match status" value="1"/>
</dbReference>
<evidence type="ECO:0000313" key="1">
    <source>
        <dbReference type="EMBL" id="SFV33382.1"/>
    </source>
</evidence>
<dbReference type="InterPro" id="IPR012337">
    <property type="entry name" value="RNaseH-like_sf"/>
</dbReference>
<dbReference type="EMDB" id="EMD-36843"/>
<dbReference type="EMDB" id="EMD-36070"/>
<reference evidence="7 8" key="3">
    <citation type="journal article" date="2024" name="Nat. Chem. Biol.">
        <title>Auto-inhibition and activation of a short Argonaute-associated TIR-APAZ defense system.</title>
        <authorList>
            <person name="Guo L."/>
            <person name="Huang P."/>
            <person name="Li Z."/>
            <person name="Shin Y.C."/>
            <person name="Yan P."/>
            <person name="Lu M."/>
            <person name="Chen M."/>
            <person name="Xiao Y."/>
        </authorList>
    </citation>
    <scope>STRUCTURE BY ELECTRON MICROSCOPY (3.30 ANGSTROMS) IN COMPLEX WITH MG(2+)</scope>
</reference>
<dbReference type="PDB" id="8Z8Y">
    <property type="method" value="X-ray"/>
    <property type="resolution" value="3.18 A"/>
    <property type="chains" value="A=1-507"/>
</dbReference>
<dbReference type="EMDB" id="EMD-35421"/>
<keyword evidence="3 4" id="KW-0479">Metal-binding</keyword>
<dbReference type="EMDB" id="EMD-35702"/>
<evidence type="ECO:0007829" key="11">
    <source>
        <dbReference type="PDB" id="8Z8Y"/>
    </source>
</evidence>
<reference evidence="11 12" key="6">
    <citation type="journal article" date="2025" name="Nucleic Acids Res.">
        <title>Structural basis of ssDNA-guided NADase activation of prokaryotic SPARTA system.</title>
        <authorList>
            <person name="Hu R."/>
            <person name="Guo C."/>
            <person name="Liu X."/>
            <person name="Lin Y."/>
            <person name="Yang Z."/>
            <person name="Li Z."/>
            <person name="Yang Y."/>
            <person name="Ma E."/>
            <person name="Li Y."/>
            <person name="Chen J."/>
            <person name="Liu L."/>
        </authorList>
    </citation>
    <scope>X-RAY CRYSTALLOGRAPHY (3.18 ANGSTROMS) IN COMPLEX WITH MG(2+)</scope>
</reference>
<dbReference type="PDB" id="8Z96">
    <property type="method" value="X-ray"/>
    <property type="resolution" value="3.36 A"/>
    <property type="chains" value="A=1-507"/>
</dbReference>
<dbReference type="EMDB" id="EMD-36986"/>
<feature type="binding site" evidence="8">
    <location>
        <position position="468"/>
    </location>
    <ligand>
        <name>Mg(2+)</name>
        <dbReference type="ChEBI" id="CHEBI:18420"/>
        <label>1</label>
    </ligand>
</feature>
<dbReference type="GO" id="GO:0046872">
    <property type="term" value="F:metal ion binding"/>
    <property type="evidence" value="ECO:0007669"/>
    <property type="project" value="UniProtKB-KW"/>
</dbReference>
<dbReference type="PDB" id="8ISY">
    <property type="method" value="EM"/>
    <property type="resolution" value="3.27 A"/>
    <property type="chains" value="A=1-507"/>
</dbReference>
<dbReference type="PDB" id="8IFK">
    <property type="method" value="EM"/>
    <property type="resolution" value="2.54 A"/>
    <property type="chains" value="B=1-507"/>
</dbReference>
<dbReference type="PDB" id="8U7B">
    <property type="method" value="X-ray"/>
    <property type="resolution" value="2.66 A"/>
    <property type="chains" value="C=1-507"/>
</dbReference>
<evidence type="ECO:0007829" key="6">
    <source>
        <dbReference type="PDB" id="8ISZ"/>
    </source>
</evidence>
<dbReference type="SMR" id="A0A1I7NFD7"/>
<dbReference type="PDB" id="8IFL">
    <property type="method" value="EM"/>
    <property type="resolution" value="3.11 A"/>
    <property type="chains" value="B/G/K/O=1-507"/>
</dbReference>
<gene>
    <name evidence="1" type="ORF">SAMN05660895_1671</name>
</gene>
<dbReference type="PDB" id="8J8H">
    <property type="method" value="EM"/>
    <property type="resolution" value="3.40 A"/>
    <property type="chains" value="A=1-507"/>
</dbReference>
<reference evidence="5 6" key="5">
    <citation type="journal article" date="2024" name="Nature">
        <title>Nucleic-acid-triggered NADase activation of a short prokaryotic Argonaute.</title>
        <authorList>
            <person name="Gao X."/>
            <person name="Shang K."/>
            <person name="Zhu K."/>
            <person name="Wang L."/>
            <person name="Mu Z."/>
            <person name="Fu X."/>
            <person name="Yu X."/>
            <person name="Qin B."/>
            <person name="Zhu H."/>
            <person name="Ding W."/>
            <person name="Cui S."/>
        </authorList>
    </citation>
    <scope>STRUCTURE BY ELECTRON MICROSCOPY (3.27 ANGSTROMS)</scope>
</reference>
<dbReference type="EMBL" id="FPCJ01000001">
    <property type="protein sequence ID" value="SFV33382.1"/>
    <property type="molecule type" value="Genomic_DNA"/>
</dbReference>
<evidence type="ECO:0007829" key="12">
    <source>
        <dbReference type="PDB" id="8Z92"/>
    </source>
</evidence>
<evidence type="ECO:0000313" key="2">
    <source>
        <dbReference type="Proteomes" id="UP000199537"/>
    </source>
</evidence>
<evidence type="ECO:0007829" key="9">
    <source>
        <dbReference type="PDB" id="8U72"/>
    </source>
</evidence>
<name>A0A1I7NFD7_9BACT</name>
<accession>A0A1I7NFD7</accession>
<dbReference type="PDB" id="8J84">
    <property type="method" value="EM"/>
    <property type="resolution" value="3.30 A"/>
    <property type="chains" value="A=1-507"/>
</dbReference>
<dbReference type="EMDB" id="EMD-41966"/>
<dbReference type="PDB" id="8IT1">
    <property type="method" value="EM"/>
    <property type="resolution" value="3.41 A"/>
    <property type="chains" value="A/E/I/M=1-507"/>
</dbReference>
<dbReference type="AlphaFoldDB" id="A0A1I7NFD7"/>
<evidence type="ECO:0007829" key="7">
    <source>
        <dbReference type="PDB" id="8J84"/>
    </source>
</evidence>
<evidence type="ECO:0007829" key="8">
    <source>
        <dbReference type="PDB" id="8J8H"/>
    </source>
</evidence>
<dbReference type="PDB" id="8J9P">
    <property type="method" value="EM"/>
    <property type="resolution" value="3.40 A"/>
    <property type="chains" value="A/C=1-507"/>
</dbReference>
<dbReference type="EMDB" id="EMD-35700"/>
<feature type="binding site" evidence="10">
    <location>
        <position position="211"/>
    </location>
    <ligand>
        <name>Mn(2+)</name>
        <dbReference type="ChEBI" id="CHEBI:29035"/>
    </ligand>
</feature>
<dbReference type="PDB" id="8U72">
    <property type="method" value="EM"/>
    <property type="resolution" value="3.15 A"/>
    <property type="chains" value="C/E/G/I=1-507"/>
</dbReference>
<dbReference type="EMDB" id="EMD-35420"/>
<reference evidence="2" key="1">
    <citation type="submission" date="2016-10" db="EMBL/GenBank/DDBJ databases">
        <authorList>
            <person name="Varghese N."/>
            <person name="Submissions S."/>
        </authorList>
    </citation>
    <scope>NUCLEOTIDE SEQUENCE [LARGE SCALE GENOMIC DNA]</scope>
    <source>
        <strain evidence="2">DSM 14807</strain>
    </source>
</reference>
<sequence length="507" mass="58226">MKELIYIEEPSILFAHGQKCTDPRDGLALFGPLNQIYGIKSGVVGTQKGLQIFKSYLDKIQKPIYNHNNITRPMFPGFEAVFGCKWESQNIVFKEITDEEIRRYLFNASTHKRTYDLVTLFNDKIITANKNDEERVDVWFVIVPEEIYKYCRPNSVLPNELVQTKSLISKSKAKSFRYTPTLFEEFNKKLKEVEKEAKTYNYDAQFHDQLKARLLEHTIPTQILRESTLAWRDFKNTFGAPIRDFSKIEGHLAWTISTAAYYKAGGKPWKLGDIRPGVCYLGLVYKKIEKSKNPQNACCAAQMFLDNGDGTVFKGEVGPWYNPEKGEYHLKPKEAKALLTQALESYKEQNKSYPKEVFIHARTRFNDEEWNAFNEVTPKNTNLVGVTITKSKPLKLYKTEGAFPIMRGNAYIVDEKKAFLWTLGFVPKLQSTLSMEVPNPIFIEINKGEAEIQQVLKDILALTKLNYNACIYADGEPVTLRFANKIGEILTASTEIKTPPLAFKYYI</sequence>
<dbReference type="PDB" id="9L9W">
    <property type="method" value="X-ray"/>
    <property type="resolution" value="5.87 A"/>
    <property type="chains" value="A=1-507"/>
</dbReference>
<dbReference type="RefSeq" id="WP_092459742.1">
    <property type="nucleotide sequence ID" value="NZ_FPCJ01000001.1"/>
</dbReference>
<dbReference type="PDB" id="8ISZ">
    <property type="method" value="EM"/>
    <property type="resolution" value="3.27 A"/>
    <property type="chains" value="A=1-507"/>
</dbReference>
<reference evidence="3 4" key="2">
    <citation type="journal article" date="2024" name="Nat. Chem. Biol.">
        <title>Target ssDNA activates the NADase activity of prokaryotic SPARTA immune system.</title>
        <authorList>
            <person name="Zhang J.T."/>
            <person name="Wei X.Y."/>
            <person name="Cui N."/>
            <person name="Tian R."/>
            <person name="Jia N."/>
        </authorList>
    </citation>
    <scope>STRUCTURE BY ELECTRON MICROSCOPY (2.54 ANGSTROMS) IN COMPLEX WITH MG(2+)</scope>
</reference>
<dbReference type="PDB" id="8JAY">
    <property type="method" value="EM"/>
    <property type="resolution" value="4.20 A"/>
    <property type="chains" value="A/C/I/M=1-507"/>
</dbReference>
<dbReference type="PDB" id="8IFM">
    <property type="method" value="EM"/>
    <property type="resolution" value="2.92 A"/>
    <property type="chains" value="B/G/K/O=1-507"/>
</dbReference>
<dbReference type="EMDB" id="EMD-35701"/>
<dbReference type="EMDB" id="EMD-35419"/>